<dbReference type="EMBL" id="JABWDY010036352">
    <property type="protein sequence ID" value="KAF5181268.1"/>
    <property type="molecule type" value="Genomic_DNA"/>
</dbReference>
<protein>
    <submittedName>
        <fullName evidence="1">Uncharacterized protein</fullName>
    </submittedName>
</protein>
<evidence type="ECO:0000313" key="1">
    <source>
        <dbReference type="EMBL" id="KAF5181268.1"/>
    </source>
</evidence>
<keyword evidence="2" id="KW-1185">Reference proteome</keyword>
<gene>
    <name evidence="1" type="ORF">FRX31_029146</name>
</gene>
<proteinExistence type="predicted"/>
<feature type="non-terminal residue" evidence="1">
    <location>
        <position position="157"/>
    </location>
</feature>
<sequence length="157" mass="18430">MKLAWSLSLEGPWADYMNTKYKSRDGSWIAYHRSSALWPSLRKTINTMKPNVGWMIGDGQKIDIWRDAWAGEDSVQDKLQNLNWQNFKSKLCDVISNRNWDLPDSVHEIFHRVGIDLSRVMQPSGEEDYKIWKPDKLGVFSVKSAFNIIRKKEQKVW</sequence>
<name>A0A7J6V9C0_THATH</name>
<dbReference type="OrthoDB" id="1748554at2759"/>
<dbReference type="AlphaFoldDB" id="A0A7J6V9C0"/>
<comment type="caution">
    <text evidence="1">The sequence shown here is derived from an EMBL/GenBank/DDBJ whole genome shotgun (WGS) entry which is preliminary data.</text>
</comment>
<accession>A0A7J6V9C0</accession>
<organism evidence="1 2">
    <name type="scientific">Thalictrum thalictroides</name>
    <name type="common">Rue-anemone</name>
    <name type="synonym">Anemone thalictroides</name>
    <dbReference type="NCBI Taxonomy" id="46969"/>
    <lineage>
        <taxon>Eukaryota</taxon>
        <taxon>Viridiplantae</taxon>
        <taxon>Streptophyta</taxon>
        <taxon>Embryophyta</taxon>
        <taxon>Tracheophyta</taxon>
        <taxon>Spermatophyta</taxon>
        <taxon>Magnoliopsida</taxon>
        <taxon>Ranunculales</taxon>
        <taxon>Ranunculaceae</taxon>
        <taxon>Thalictroideae</taxon>
        <taxon>Thalictrum</taxon>
    </lineage>
</organism>
<reference evidence="1 2" key="1">
    <citation type="submission" date="2020-06" db="EMBL/GenBank/DDBJ databases">
        <title>Transcriptomic and genomic resources for Thalictrum thalictroides and T. hernandezii: Facilitating candidate gene discovery in an emerging model plant lineage.</title>
        <authorList>
            <person name="Arias T."/>
            <person name="Riano-Pachon D.M."/>
            <person name="Di Stilio V.S."/>
        </authorList>
    </citation>
    <scope>NUCLEOTIDE SEQUENCE [LARGE SCALE GENOMIC DNA]</scope>
    <source>
        <strain evidence="2">cv. WT478/WT964</strain>
        <tissue evidence="1">Leaves</tissue>
    </source>
</reference>
<dbReference type="Proteomes" id="UP000554482">
    <property type="component" value="Unassembled WGS sequence"/>
</dbReference>
<evidence type="ECO:0000313" key="2">
    <source>
        <dbReference type="Proteomes" id="UP000554482"/>
    </source>
</evidence>